<dbReference type="InterPro" id="IPR005790">
    <property type="entry name" value="DNA_polIII_delta"/>
</dbReference>
<evidence type="ECO:0000256" key="2">
    <source>
        <dbReference type="ARBA" id="ARBA00017703"/>
    </source>
</evidence>
<evidence type="ECO:0000313" key="11">
    <source>
        <dbReference type="EMBL" id="WBM36955.1"/>
    </source>
</evidence>
<dbReference type="SUPFAM" id="SSF52540">
    <property type="entry name" value="P-loop containing nucleoside triphosphate hydrolases"/>
    <property type="match status" value="1"/>
</dbReference>
<dbReference type="Proteomes" id="UP000245216">
    <property type="component" value="Unassembled WGS sequence"/>
</dbReference>
<sequence>MGRRADHDTLLRELATPSAAFQPLYVVSGDEPLLLVEAADAVRARARQDGFTERSSFTLDARADWSQLFAVAQNISLFGDQKLVDVSIPSGKPGKPGGDALQKLCQLISGGQMDGTSFLIQLPRLDKATRNSKWCQALEQVACWVDIQPINRNSLAGWIAQRLKTQDQSLERNSLEWMADKVEGNLLAAHQEIQKLALIYPPGQLSQEELENAVLNVARYSVFDLRDSMLAGHSQRALTVLDGLQAEGEALPLVLWAVGEEVRTLARLSQARQQGQDLSNLFRQYRIFGPREKLVRQALDRIPPQSWPASVLHAHDIDRLIKGLHPSGRQQDPWEEMRRLTMRIAVATQAPRR</sequence>
<reference evidence="10 12" key="1">
    <citation type="submission" date="2018-05" db="EMBL/GenBank/DDBJ databases">
        <title>Genome Sequence of an Efficient Indole-Degrading Bacterium, Alcaligenes sp.YBY.</title>
        <authorList>
            <person name="Yang B."/>
        </authorList>
    </citation>
    <scope>NUCLEOTIDE SEQUENCE [LARGE SCALE GENOMIC DNA]</scope>
    <source>
        <strain evidence="10 12">YBY</strain>
    </source>
</reference>
<reference evidence="10 12" key="2">
    <citation type="submission" date="2018-05" db="EMBL/GenBank/DDBJ databases">
        <authorList>
            <person name="Lanie J.A."/>
            <person name="Ng W.-L."/>
            <person name="Kazmierczak K.M."/>
            <person name="Andrzejewski T.M."/>
            <person name="Davidsen T.M."/>
            <person name="Wayne K.J."/>
            <person name="Tettelin H."/>
            <person name="Glass J.I."/>
            <person name="Rusch D."/>
            <person name="Podicherti R."/>
            <person name="Tsui H.-C.T."/>
            <person name="Winkler M.E."/>
        </authorList>
    </citation>
    <scope>NUCLEOTIDE SEQUENCE [LARGE SCALE GENOMIC DNA]</scope>
    <source>
        <strain evidence="10 12">YBY</strain>
    </source>
</reference>
<proteinExistence type="inferred from homology"/>
<dbReference type="GO" id="GO:0006261">
    <property type="term" value="P:DNA-templated DNA replication"/>
    <property type="evidence" value="ECO:0007669"/>
    <property type="project" value="TreeGrafter"/>
</dbReference>
<dbReference type="InterPro" id="IPR027417">
    <property type="entry name" value="P-loop_NTPase"/>
</dbReference>
<dbReference type="Gene3D" id="1.20.272.10">
    <property type="match status" value="1"/>
</dbReference>
<gene>
    <name evidence="11" type="primary">holA</name>
    <name evidence="10" type="ORF">DF183_01805</name>
    <name evidence="11" type="ORF">M2J83_14190</name>
</gene>
<dbReference type="CDD" id="cd18138">
    <property type="entry name" value="HLD_clamp_pol_III_delta"/>
    <property type="match status" value="1"/>
</dbReference>
<evidence type="ECO:0000256" key="8">
    <source>
        <dbReference type="ARBA" id="ARBA00049244"/>
    </source>
</evidence>
<dbReference type="Gene3D" id="1.10.8.60">
    <property type="match status" value="1"/>
</dbReference>
<dbReference type="PANTHER" id="PTHR34388">
    <property type="entry name" value="DNA POLYMERASE III SUBUNIT DELTA"/>
    <property type="match status" value="1"/>
</dbReference>
<dbReference type="AlphaFoldDB" id="A0A2U2BN93"/>
<dbReference type="GO" id="GO:0003887">
    <property type="term" value="F:DNA-directed DNA polymerase activity"/>
    <property type="evidence" value="ECO:0007669"/>
    <property type="project" value="UniProtKB-KW"/>
</dbReference>
<dbReference type="Gene3D" id="3.40.50.300">
    <property type="entry name" value="P-loop containing nucleotide triphosphate hydrolases"/>
    <property type="match status" value="1"/>
</dbReference>
<protein>
    <recommendedName>
        <fullName evidence="2">DNA polymerase III subunit delta</fullName>
        <ecNumber evidence="1">2.7.7.7</ecNumber>
    </recommendedName>
</protein>
<dbReference type="EC" id="2.7.7.7" evidence="1"/>
<keyword evidence="4 11" id="KW-0548">Nucleotidyltransferase</keyword>
<comment type="catalytic activity">
    <reaction evidence="8">
        <text>DNA(n) + a 2'-deoxyribonucleoside 5'-triphosphate = DNA(n+1) + diphosphate</text>
        <dbReference type="Rhea" id="RHEA:22508"/>
        <dbReference type="Rhea" id="RHEA-COMP:17339"/>
        <dbReference type="Rhea" id="RHEA-COMP:17340"/>
        <dbReference type="ChEBI" id="CHEBI:33019"/>
        <dbReference type="ChEBI" id="CHEBI:61560"/>
        <dbReference type="ChEBI" id="CHEBI:173112"/>
        <dbReference type="EC" id="2.7.7.7"/>
    </reaction>
</comment>
<evidence type="ECO:0000256" key="1">
    <source>
        <dbReference type="ARBA" id="ARBA00012417"/>
    </source>
</evidence>
<feature type="domain" description="DNA polymerase III delta N-terminal" evidence="9">
    <location>
        <begin position="25"/>
        <end position="148"/>
    </location>
</feature>
<evidence type="ECO:0000256" key="3">
    <source>
        <dbReference type="ARBA" id="ARBA00022679"/>
    </source>
</evidence>
<keyword evidence="3 11" id="KW-0808">Transferase</keyword>
<dbReference type="NCBIfam" id="TIGR01128">
    <property type="entry name" value="holA"/>
    <property type="match status" value="1"/>
</dbReference>
<evidence type="ECO:0000256" key="7">
    <source>
        <dbReference type="ARBA" id="ARBA00034754"/>
    </source>
</evidence>
<keyword evidence="5" id="KW-0235">DNA replication</keyword>
<dbReference type="PANTHER" id="PTHR34388:SF1">
    <property type="entry name" value="DNA POLYMERASE III SUBUNIT DELTA"/>
    <property type="match status" value="1"/>
</dbReference>
<evidence type="ECO:0000313" key="10">
    <source>
        <dbReference type="EMBL" id="PWE15490.1"/>
    </source>
</evidence>
<dbReference type="GO" id="GO:0003677">
    <property type="term" value="F:DNA binding"/>
    <property type="evidence" value="ECO:0007669"/>
    <property type="project" value="InterPro"/>
</dbReference>
<evidence type="ECO:0000256" key="5">
    <source>
        <dbReference type="ARBA" id="ARBA00022705"/>
    </source>
</evidence>
<reference evidence="11 13" key="3">
    <citation type="submission" date="2022-05" db="EMBL/GenBank/DDBJ databases">
        <title>Complete sequence of strain NY11312.</title>
        <authorList>
            <person name="Zhou D."/>
        </authorList>
    </citation>
    <scope>NUCLEOTIDE SEQUENCE [LARGE SCALE GENOMIC DNA]</scope>
    <source>
        <strain evidence="11 13">NY11312</strain>
    </source>
</reference>
<dbReference type="EMBL" id="CP096916">
    <property type="protein sequence ID" value="WBM36955.1"/>
    <property type="molecule type" value="Genomic_DNA"/>
</dbReference>
<dbReference type="InterPro" id="IPR008921">
    <property type="entry name" value="DNA_pol3_clamp-load_cplx_C"/>
</dbReference>
<evidence type="ECO:0000313" key="13">
    <source>
        <dbReference type="Proteomes" id="UP001211866"/>
    </source>
</evidence>
<evidence type="ECO:0000256" key="6">
    <source>
        <dbReference type="ARBA" id="ARBA00022932"/>
    </source>
</evidence>
<dbReference type="RefSeq" id="WP_063690883.1">
    <property type="nucleotide sequence ID" value="NZ_CAXOJJ010000046.1"/>
</dbReference>
<dbReference type="STRING" id="511.UZ73_03090"/>
<dbReference type="EMBL" id="QEXO01000001">
    <property type="protein sequence ID" value="PWE15490.1"/>
    <property type="molecule type" value="Genomic_DNA"/>
</dbReference>
<accession>A0A2U2BN93</accession>
<evidence type="ECO:0000256" key="4">
    <source>
        <dbReference type="ARBA" id="ARBA00022695"/>
    </source>
</evidence>
<dbReference type="GO" id="GO:0009360">
    <property type="term" value="C:DNA polymerase III complex"/>
    <property type="evidence" value="ECO:0007669"/>
    <property type="project" value="InterPro"/>
</dbReference>
<dbReference type="InterPro" id="IPR010372">
    <property type="entry name" value="DNA_pol3_delta_N"/>
</dbReference>
<evidence type="ECO:0000313" key="12">
    <source>
        <dbReference type="Proteomes" id="UP000245216"/>
    </source>
</evidence>
<dbReference type="Proteomes" id="UP001211866">
    <property type="component" value="Chromosome"/>
</dbReference>
<name>A0A2U2BN93_ALCFA</name>
<dbReference type="Pfam" id="PF06144">
    <property type="entry name" value="DNA_pol3_delta"/>
    <property type="match status" value="1"/>
</dbReference>
<comment type="similarity">
    <text evidence="7">Belongs to the DNA polymerase HolA subunit family.</text>
</comment>
<dbReference type="SUPFAM" id="SSF48019">
    <property type="entry name" value="post-AAA+ oligomerization domain-like"/>
    <property type="match status" value="1"/>
</dbReference>
<evidence type="ECO:0000259" key="9">
    <source>
        <dbReference type="Pfam" id="PF06144"/>
    </source>
</evidence>
<keyword evidence="13" id="KW-1185">Reference proteome</keyword>
<organism evidence="10 12">
    <name type="scientific">Alcaligenes faecalis</name>
    <dbReference type="NCBI Taxonomy" id="511"/>
    <lineage>
        <taxon>Bacteria</taxon>
        <taxon>Pseudomonadati</taxon>
        <taxon>Pseudomonadota</taxon>
        <taxon>Betaproteobacteria</taxon>
        <taxon>Burkholderiales</taxon>
        <taxon>Alcaligenaceae</taxon>
        <taxon>Alcaligenes</taxon>
    </lineage>
</organism>
<keyword evidence="6" id="KW-0239">DNA-directed DNA polymerase</keyword>